<accession>A0ABD7D6A6</accession>
<dbReference type="AlphaFoldDB" id="A0ABD7D6A6"/>
<evidence type="ECO:0000256" key="1">
    <source>
        <dbReference type="SAM" id="MobiDB-lite"/>
    </source>
</evidence>
<evidence type="ECO:0000313" key="4">
    <source>
        <dbReference type="EMBL" id="QRV45812.1"/>
    </source>
</evidence>
<gene>
    <name evidence="3" type="ORF">I6J41_16530</name>
    <name evidence="4" type="ORF">I6J41_26445</name>
    <name evidence="2" type="ORF">I6J42_07565</name>
</gene>
<dbReference type="EMBL" id="CP070249">
    <property type="protein sequence ID" value="QRV45812.1"/>
    <property type="molecule type" value="Genomic_DNA"/>
</dbReference>
<keyword evidence="5" id="KW-1185">Reference proteome</keyword>
<proteinExistence type="predicted"/>
<sequence length="115" mass="12220">MTTPRTLRLKSLPATPNTPHAANPTAARVTGGEPKGVGRMAVPVAVRSDLRPQPVRWLDIVAPPSFSALVSARSWCRCGFERTARGRSGVLALIEAHTAHPESCPLLNFEGSKAA</sequence>
<feature type="compositionally biased region" description="Low complexity" evidence="1">
    <location>
        <begin position="13"/>
        <end position="27"/>
    </location>
</feature>
<protein>
    <submittedName>
        <fullName evidence="2">Uncharacterized protein</fullName>
    </submittedName>
</protein>
<evidence type="ECO:0000313" key="2">
    <source>
        <dbReference type="EMBL" id="QRV39024.1"/>
    </source>
</evidence>
<evidence type="ECO:0000313" key="3">
    <source>
        <dbReference type="EMBL" id="QRV45803.1"/>
    </source>
</evidence>
<name>A0ABD7D6A6_9ACTN</name>
<dbReference type="RefSeq" id="WP_128647698.1">
    <property type="nucleotide sequence ID" value="NZ_CP070245.1"/>
</dbReference>
<dbReference type="EMBL" id="CP070249">
    <property type="protein sequence ID" value="QRV45803.1"/>
    <property type="molecule type" value="Genomic_DNA"/>
</dbReference>
<feature type="region of interest" description="Disordered" evidence="1">
    <location>
        <begin position="1"/>
        <end position="36"/>
    </location>
</feature>
<reference evidence="5 6" key="1">
    <citation type="submission" date="2021-02" db="EMBL/GenBank/DDBJ databases">
        <title>FDA dAtabase for Regulatory Grade micrObial Sequences (FDA-ARGOS): Supporting development and validation of Infectious Disease Dx tests.</title>
        <authorList>
            <person name="Sproer C."/>
            <person name="Gronow S."/>
            <person name="Severitt S."/>
            <person name="Schroder I."/>
            <person name="Tallon L."/>
            <person name="Sadzewicz L."/>
            <person name="Zhao X."/>
            <person name="Boylan J."/>
            <person name="Ott S."/>
            <person name="Bowen H."/>
            <person name="Vavikolanu K."/>
            <person name="Mehta A."/>
            <person name="Aluvathingal J."/>
            <person name="Nadendla S."/>
            <person name="Lowell S."/>
            <person name="Myers T."/>
            <person name="Yan Y."/>
            <person name="Sichtig H."/>
        </authorList>
    </citation>
    <scope>NUCLEOTIDE SEQUENCE [LARGE SCALE GENOMIC DNA]</scope>
    <source>
        <strain evidence="3 5">FDAARGOS_1211</strain>
        <strain evidence="2 6">FDAARGOS_1212</strain>
    </source>
</reference>
<evidence type="ECO:0000313" key="6">
    <source>
        <dbReference type="Proteomes" id="UP000623926"/>
    </source>
</evidence>
<evidence type="ECO:0000313" key="5">
    <source>
        <dbReference type="Proteomes" id="UP000598054"/>
    </source>
</evidence>
<dbReference type="Proteomes" id="UP000623926">
    <property type="component" value="Chromosome"/>
</dbReference>
<dbReference type="Proteomes" id="UP000598054">
    <property type="component" value="Chromosome"/>
</dbReference>
<dbReference type="EMBL" id="CP070245">
    <property type="protein sequence ID" value="QRV39024.1"/>
    <property type="molecule type" value="Genomic_DNA"/>
</dbReference>
<organism evidence="2 6">
    <name type="scientific">Streptomyces californicus</name>
    <dbReference type="NCBI Taxonomy" id="67351"/>
    <lineage>
        <taxon>Bacteria</taxon>
        <taxon>Bacillati</taxon>
        <taxon>Actinomycetota</taxon>
        <taxon>Actinomycetes</taxon>
        <taxon>Kitasatosporales</taxon>
        <taxon>Streptomycetaceae</taxon>
        <taxon>Streptomyces</taxon>
    </lineage>
</organism>